<comment type="caution">
    <text evidence="1">The sequence shown here is derived from an EMBL/GenBank/DDBJ whole genome shotgun (WGS) entry which is preliminary data.</text>
</comment>
<dbReference type="AlphaFoldDB" id="A0AA36GU34"/>
<dbReference type="Proteomes" id="UP001176961">
    <property type="component" value="Unassembled WGS sequence"/>
</dbReference>
<name>A0AA36GU34_CYLNA</name>
<gene>
    <name evidence="1" type="ORF">CYNAS_LOCUS10358</name>
</gene>
<protein>
    <submittedName>
        <fullName evidence="1">Uncharacterized protein</fullName>
    </submittedName>
</protein>
<evidence type="ECO:0000313" key="1">
    <source>
        <dbReference type="EMBL" id="CAJ0598375.1"/>
    </source>
</evidence>
<proteinExistence type="predicted"/>
<dbReference type="EMBL" id="CATQJL010000223">
    <property type="protein sequence ID" value="CAJ0598375.1"/>
    <property type="molecule type" value="Genomic_DNA"/>
</dbReference>
<accession>A0AA36GU34</accession>
<evidence type="ECO:0000313" key="2">
    <source>
        <dbReference type="Proteomes" id="UP001176961"/>
    </source>
</evidence>
<keyword evidence="2" id="KW-1185">Reference proteome</keyword>
<sequence>MMIRAKQESLQRIFIERGKQFGTSGMATNAAITMHDMANAETFKAILTIDIKC</sequence>
<reference evidence="1" key="1">
    <citation type="submission" date="2023-07" db="EMBL/GenBank/DDBJ databases">
        <authorList>
            <consortium name="CYATHOMIX"/>
        </authorList>
    </citation>
    <scope>NUCLEOTIDE SEQUENCE</scope>
    <source>
        <strain evidence="1">N/A</strain>
    </source>
</reference>
<organism evidence="1 2">
    <name type="scientific">Cylicocyclus nassatus</name>
    <name type="common">Nematode worm</name>
    <dbReference type="NCBI Taxonomy" id="53992"/>
    <lineage>
        <taxon>Eukaryota</taxon>
        <taxon>Metazoa</taxon>
        <taxon>Ecdysozoa</taxon>
        <taxon>Nematoda</taxon>
        <taxon>Chromadorea</taxon>
        <taxon>Rhabditida</taxon>
        <taxon>Rhabditina</taxon>
        <taxon>Rhabditomorpha</taxon>
        <taxon>Strongyloidea</taxon>
        <taxon>Strongylidae</taxon>
        <taxon>Cylicocyclus</taxon>
    </lineage>
</organism>